<feature type="compositionally biased region" description="Polar residues" evidence="1">
    <location>
        <begin position="87"/>
        <end position="106"/>
    </location>
</feature>
<organism evidence="3 4">
    <name type="scientific">Batillaria attramentaria</name>
    <dbReference type="NCBI Taxonomy" id="370345"/>
    <lineage>
        <taxon>Eukaryota</taxon>
        <taxon>Metazoa</taxon>
        <taxon>Spiralia</taxon>
        <taxon>Lophotrochozoa</taxon>
        <taxon>Mollusca</taxon>
        <taxon>Gastropoda</taxon>
        <taxon>Caenogastropoda</taxon>
        <taxon>Sorbeoconcha</taxon>
        <taxon>Cerithioidea</taxon>
        <taxon>Batillariidae</taxon>
        <taxon>Batillaria</taxon>
    </lineage>
</organism>
<feature type="transmembrane region" description="Helical" evidence="2">
    <location>
        <begin position="21"/>
        <end position="38"/>
    </location>
</feature>
<accession>A0ABD0JBB9</accession>
<sequence>MWLEGQEHYNNSTMQRVRRSVMTVVAVLSVSFVVHVTAQTNGNNSGGAGHNVGTNHAYTPDGELTGSIPETTSSPRATPTEGEYENTMPTSDNLHTTPSTVGLESTSTPLDYESLARTSPQDTNYTTTLSTRGTPQFVPAPDTYEPLMTRVEPTDYTALTNMGTNQSTAAPENYEPLTMRHSKPETIQL</sequence>
<keyword evidence="2" id="KW-0472">Membrane</keyword>
<dbReference type="AlphaFoldDB" id="A0ABD0JBB9"/>
<gene>
    <name evidence="3" type="ORF">BaRGS_00036642</name>
</gene>
<name>A0ABD0JBB9_9CAEN</name>
<keyword evidence="2" id="KW-1133">Transmembrane helix</keyword>
<keyword evidence="2" id="KW-0812">Transmembrane</keyword>
<reference evidence="3 4" key="1">
    <citation type="journal article" date="2023" name="Sci. Data">
        <title>Genome assembly of the Korean intertidal mud-creeper Batillaria attramentaria.</title>
        <authorList>
            <person name="Patra A.K."/>
            <person name="Ho P.T."/>
            <person name="Jun S."/>
            <person name="Lee S.J."/>
            <person name="Kim Y."/>
            <person name="Won Y.J."/>
        </authorList>
    </citation>
    <scope>NUCLEOTIDE SEQUENCE [LARGE SCALE GENOMIC DNA]</scope>
    <source>
        <strain evidence="3">Wonlab-2016</strain>
    </source>
</reference>
<evidence type="ECO:0000256" key="2">
    <source>
        <dbReference type="SAM" id="Phobius"/>
    </source>
</evidence>
<feature type="compositionally biased region" description="Polar residues" evidence="1">
    <location>
        <begin position="68"/>
        <end position="77"/>
    </location>
</feature>
<keyword evidence="4" id="KW-1185">Reference proteome</keyword>
<evidence type="ECO:0000313" key="3">
    <source>
        <dbReference type="EMBL" id="KAK7468127.1"/>
    </source>
</evidence>
<proteinExistence type="predicted"/>
<evidence type="ECO:0000256" key="1">
    <source>
        <dbReference type="SAM" id="MobiDB-lite"/>
    </source>
</evidence>
<dbReference type="EMBL" id="JACVVK020000522">
    <property type="protein sequence ID" value="KAK7468127.1"/>
    <property type="molecule type" value="Genomic_DNA"/>
</dbReference>
<comment type="caution">
    <text evidence="3">The sequence shown here is derived from an EMBL/GenBank/DDBJ whole genome shotgun (WGS) entry which is preliminary data.</text>
</comment>
<dbReference type="Proteomes" id="UP001519460">
    <property type="component" value="Unassembled WGS sequence"/>
</dbReference>
<feature type="region of interest" description="Disordered" evidence="1">
    <location>
        <begin position="41"/>
        <end position="106"/>
    </location>
</feature>
<protein>
    <submittedName>
        <fullName evidence="3">Uncharacterized protein</fullName>
    </submittedName>
</protein>
<evidence type="ECO:0000313" key="4">
    <source>
        <dbReference type="Proteomes" id="UP001519460"/>
    </source>
</evidence>